<dbReference type="InterPro" id="IPR025559">
    <property type="entry name" value="Eis_dom"/>
</dbReference>
<dbReference type="RefSeq" id="WP_286218073.1">
    <property type="nucleotide sequence ID" value="NZ_AP027729.1"/>
</dbReference>
<feature type="binding site" evidence="3">
    <location>
        <begin position="135"/>
        <end position="140"/>
    </location>
    <ligand>
        <name>acetyl-CoA</name>
        <dbReference type="ChEBI" id="CHEBI:57288"/>
    </ligand>
</feature>
<dbReference type="NCBIfam" id="NF002367">
    <property type="entry name" value="PRK01346.1-4"/>
    <property type="match status" value="1"/>
</dbReference>
<comment type="caution">
    <text evidence="3">Lacks conserved residue(s) required for the propagation of feature annotation.</text>
</comment>
<comment type="similarity">
    <text evidence="3">Belongs to the acetyltransferase Eis family.</text>
</comment>
<feature type="active site" description="Proton donor" evidence="3">
    <location>
        <position position="168"/>
    </location>
</feature>
<feature type="region of interest" description="Disordered" evidence="4">
    <location>
        <begin position="1"/>
        <end position="32"/>
    </location>
</feature>
<keyword evidence="8" id="KW-1185">Reference proteome</keyword>
<dbReference type="Gene3D" id="3.40.630.30">
    <property type="match status" value="2"/>
</dbReference>
<keyword evidence="1 3" id="KW-0808">Transferase</keyword>
<reference evidence="8" key="1">
    <citation type="journal article" date="2019" name="Int. J. Syst. Evol. Microbiol.">
        <title>The Global Catalogue of Microorganisms (GCM) 10K type strain sequencing project: providing services to taxonomists for standard genome sequencing and annotation.</title>
        <authorList>
            <consortium name="The Broad Institute Genomics Platform"/>
            <consortium name="The Broad Institute Genome Sequencing Center for Infectious Disease"/>
            <person name="Wu L."/>
            <person name="Ma J."/>
        </authorList>
    </citation>
    <scope>NUCLEOTIDE SEQUENCE [LARGE SCALE GENOMIC DNA]</scope>
    <source>
        <strain evidence="8">NBRC 108565</strain>
    </source>
</reference>
<protein>
    <submittedName>
        <fullName evidence="7">UPF0256 protein</fullName>
    </submittedName>
</protein>
<evidence type="ECO:0000259" key="6">
    <source>
        <dbReference type="Pfam" id="PF17668"/>
    </source>
</evidence>
<feature type="domain" description="Enhanced intracellular survival protein" evidence="5">
    <location>
        <begin position="357"/>
        <end position="472"/>
    </location>
</feature>
<gene>
    <name evidence="7" type="ORF">GCM10025865_33020</name>
</gene>
<organism evidence="7 8">
    <name type="scientific">Paraoerskovia sediminicola</name>
    <dbReference type="NCBI Taxonomy" id="1138587"/>
    <lineage>
        <taxon>Bacteria</taxon>
        <taxon>Bacillati</taxon>
        <taxon>Actinomycetota</taxon>
        <taxon>Actinomycetes</taxon>
        <taxon>Micrococcales</taxon>
        <taxon>Cellulomonadaceae</taxon>
        <taxon>Paraoerskovia</taxon>
    </lineage>
</organism>
<evidence type="ECO:0000313" key="7">
    <source>
        <dbReference type="EMBL" id="BDZ44003.1"/>
    </source>
</evidence>
<proteinExistence type="inferred from homology"/>
<sequence>MSHDVRPADGTPAGPATSDLPGPARQPSLPDGYRLVRLTDERRRELYEVDLWAFPSGDSVDDLAEHPLPVSWDRTWGVETDRADPSAVPVDGAVPHVTELVAMGSSYPFARFPVPGGEIPVGGLTWVGVHPGHRRRGLLSAMMDHHHTGCAARGEAVSVLTASESTIYGRFGYGKAADSLAVTVPRRAALADVPGAEQHTARIEASDQARHADVVADLHRRAGAAHGGVGRPGWATRESPEQTAWYWASIPAFRHGKEPWRTVIVERDGEPRGYARFRRSLGWGQAGPDGSVEVFEAVALDPAASRALWGLLLDLDLMTEVKVPRLPVDDPLLTLLLDPRAAVPRVEDTLWVRVLDVAAALSGRQYAADVDVVLSVRDTARGAATTDAGEHPAPTPATQHWALVADAFGDATCTPTDRPADLDLDVRELGSVYLGGTSLASLAAAGLVTELTPGSLARASTAFGWPVPPACSWIW</sequence>
<dbReference type="InterPro" id="IPR022902">
    <property type="entry name" value="NAcTrfase_Eis"/>
</dbReference>
<evidence type="ECO:0000256" key="3">
    <source>
        <dbReference type="HAMAP-Rule" id="MF_01812"/>
    </source>
</evidence>
<dbReference type="SUPFAM" id="SSF55718">
    <property type="entry name" value="SCP-like"/>
    <property type="match status" value="1"/>
</dbReference>
<dbReference type="HAMAP" id="MF_01812">
    <property type="entry name" value="Eis"/>
    <property type="match status" value="1"/>
</dbReference>
<dbReference type="Pfam" id="PF17668">
    <property type="entry name" value="Acetyltransf_17"/>
    <property type="match status" value="1"/>
</dbReference>
<dbReference type="Gene3D" id="3.30.1050.10">
    <property type="entry name" value="SCP2 sterol-binding domain"/>
    <property type="match status" value="1"/>
</dbReference>
<dbReference type="InterPro" id="IPR041380">
    <property type="entry name" value="Acetyltransf_17"/>
</dbReference>
<dbReference type="EMBL" id="AP027729">
    <property type="protein sequence ID" value="BDZ44003.1"/>
    <property type="molecule type" value="Genomic_DNA"/>
</dbReference>
<dbReference type="Pfam" id="PF13530">
    <property type="entry name" value="SCP2_2"/>
    <property type="match status" value="1"/>
</dbReference>
<dbReference type="Proteomes" id="UP001321475">
    <property type="component" value="Chromosome"/>
</dbReference>
<evidence type="ECO:0000256" key="1">
    <source>
        <dbReference type="ARBA" id="ARBA00022679"/>
    </source>
</evidence>
<dbReference type="InterPro" id="IPR051554">
    <property type="entry name" value="Acetyltransferase_Eis"/>
</dbReference>
<dbReference type="InterPro" id="IPR036527">
    <property type="entry name" value="SCP2_sterol-bd_dom_sf"/>
</dbReference>
<feature type="binding site" evidence="3">
    <location>
        <begin position="163"/>
        <end position="164"/>
    </location>
    <ligand>
        <name>acetyl-CoA</name>
        <dbReference type="ChEBI" id="CHEBI:57288"/>
    </ligand>
</feature>
<accession>A0ABM8G7C7</accession>
<dbReference type="SUPFAM" id="SSF55729">
    <property type="entry name" value="Acyl-CoA N-acyltransferases (Nat)"/>
    <property type="match status" value="1"/>
</dbReference>
<comment type="subunit">
    <text evidence="3">Homohexamer; trimer of dimers.</text>
</comment>
<dbReference type="Pfam" id="PF13527">
    <property type="entry name" value="Acetyltransf_9"/>
    <property type="match status" value="1"/>
</dbReference>
<feature type="domain" description="Eis-like acetyltransferase" evidence="6">
    <location>
        <begin position="243"/>
        <end position="353"/>
    </location>
</feature>
<dbReference type="PANTHER" id="PTHR37817">
    <property type="entry name" value="N-ACETYLTRANSFERASE EIS"/>
    <property type="match status" value="1"/>
</dbReference>
<dbReference type="InterPro" id="IPR016181">
    <property type="entry name" value="Acyl_CoA_acyltransferase"/>
</dbReference>
<evidence type="ECO:0000259" key="5">
    <source>
        <dbReference type="Pfam" id="PF13530"/>
    </source>
</evidence>
<evidence type="ECO:0000256" key="2">
    <source>
        <dbReference type="ARBA" id="ARBA00023315"/>
    </source>
</evidence>
<dbReference type="PANTHER" id="PTHR37817:SF1">
    <property type="entry name" value="N-ACETYLTRANSFERASE EIS"/>
    <property type="match status" value="1"/>
</dbReference>
<evidence type="ECO:0000256" key="4">
    <source>
        <dbReference type="SAM" id="MobiDB-lite"/>
    </source>
</evidence>
<name>A0ABM8G7C7_9CELL</name>
<feature type="binding site" evidence="3">
    <location>
        <begin position="127"/>
        <end position="129"/>
    </location>
    <ligand>
        <name>acetyl-CoA</name>
        <dbReference type="ChEBI" id="CHEBI:57288"/>
    </ligand>
</feature>
<keyword evidence="2 3" id="KW-0012">Acyltransferase</keyword>
<evidence type="ECO:0000313" key="8">
    <source>
        <dbReference type="Proteomes" id="UP001321475"/>
    </source>
</evidence>
<dbReference type="CDD" id="cd04301">
    <property type="entry name" value="NAT_SF"/>
    <property type="match status" value="1"/>
</dbReference>